<dbReference type="PANTHER" id="PTHR38463">
    <property type="entry name" value="STRESS RESPONSE PROTEIN YSNF"/>
    <property type="match status" value="1"/>
</dbReference>
<feature type="region of interest" description="Disordered" evidence="1">
    <location>
        <begin position="244"/>
        <end position="306"/>
    </location>
</feature>
<feature type="compositionally biased region" description="Polar residues" evidence="1">
    <location>
        <begin position="296"/>
        <end position="306"/>
    </location>
</feature>
<proteinExistence type="predicted"/>
<dbReference type="RefSeq" id="WP_246418615.1">
    <property type="nucleotide sequence ID" value="NZ_JACIJD010000038.1"/>
</dbReference>
<gene>
    <name evidence="3" type="ORF">FHS87_004412</name>
</gene>
<dbReference type="InterPro" id="IPR019060">
    <property type="entry name" value="DUF2382"/>
</dbReference>
<feature type="compositionally biased region" description="Low complexity" evidence="1">
    <location>
        <begin position="266"/>
        <end position="277"/>
    </location>
</feature>
<evidence type="ECO:0000259" key="2">
    <source>
        <dbReference type="Pfam" id="PF09557"/>
    </source>
</evidence>
<accession>A0A840YIK4</accession>
<evidence type="ECO:0000256" key="1">
    <source>
        <dbReference type="SAM" id="MobiDB-lite"/>
    </source>
</evidence>
<feature type="compositionally biased region" description="Basic and acidic residues" evidence="1">
    <location>
        <begin position="250"/>
        <end position="265"/>
    </location>
</feature>
<dbReference type="Pfam" id="PF09557">
    <property type="entry name" value="DUF2382"/>
    <property type="match status" value="1"/>
</dbReference>
<feature type="domain" description="DUF2382" evidence="2">
    <location>
        <begin position="147"/>
        <end position="256"/>
    </location>
</feature>
<sequence length="306" mass="32333">MMTRTVTAYFRSVETAEQAAFGLAKQVSGVRAQVFDAGTADTGLNALSLPKGDVESLLEGVRRGGAVVYAEVPDDQFDAVADALEASGAADLDEQEAAWRQEGWTGSSATGTGQTSAAATTTAATSGAGVTGGQVEKLGAATSEARIPIVEEHIQVGKREVEHGRVRVRSYVVEIPVKEQVTLREEHVDVTRRPVDRPLTDAEDAFRERVIEATEHAEEAVVSKEARVTEELVIRKEASERAETVNGTVRRTEVEVEDNTTDRSRTTAGAVSTAGSTEDNPPGTAASRAADDALGTNISGANPTKR</sequence>
<protein>
    <submittedName>
        <fullName evidence="3">Stress response protein YsnF</fullName>
    </submittedName>
</protein>
<dbReference type="Proteomes" id="UP000580654">
    <property type="component" value="Unassembled WGS sequence"/>
</dbReference>
<comment type="caution">
    <text evidence="3">The sequence shown here is derived from an EMBL/GenBank/DDBJ whole genome shotgun (WGS) entry which is preliminary data.</text>
</comment>
<keyword evidence="4" id="KW-1185">Reference proteome</keyword>
<reference evidence="3 4" key="1">
    <citation type="submission" date="2020-08" db="EMBL/GenBank/DDBJ databases">
        <title>Genomic Encyclopedia of Type Strains, Phase IV (KMG-IV): sequencing the most valuable type-strain genomes for metagenomic binning, comparative biology and taxonomic classification.</title>
        <authorList>
            <person name="Goeker M."/>
        </authorList>
    </citation>
    <scope>NUCLEOTIDE SEQUENCE [LARGE SCALE GENOMIC DNA]</scope>
    <source>
        <strain evidence="3 4">DSM 25622</strain>
    </source>
</reference>
<dbReference type="AlphaFoldDB" id="A0A840YIK4"/>
<evidence type="ECO:0000313" key="4">
    <source>
        <dbReference type="Proteomes" id="UP000580654"/>
    </source>
</evidence>
<name>A0A840YIK4_9PROT</name>
<dbReference type="EMBL" id="JACIJD010000038">
    <property type="protein sequence ID" value="MBB5696341.1"/>
    <property type="molecule type" value="Genomic_DNA"/>
</dbReference>
<organism evidence="3 4">
    <name type="scientific">Muricoccus pecuniae</name>
    <dbReference type="NCBI Taxonomy" id="693023"/>
    <lineage>
        <taxon>Bacteria</taxon>
        <taxon>Pseudomonadati</taxon>
        <taxon>Pseudomonadota</taxon>
        <taxon>Alphaproteobacteria</taxon>
        <taxon>Acetobacterales</taxon>
        <taxon>Roseomonadaceae</taxon>
        <taxon>Muricoccus</taxon>
    </lineage>
</organism>
<evidence type="ECO:0000313" key="3">
    <source>
        <dbReference type="EMBL" id="MBB5696341.1"/>
    </source>
</evidence>
<dbReference type="InterPro" id="IPR052967">
    <property type="entry name" value="Stress_Response_Assoc"/>
</dbReference>
<dbReference type="PANTHER" id="PTHR38463:SF1">
    <property type="entry name" value="STRESS RESPONSE PROTEIN YSNF"/>
    <property type="match status" value="1"/>
</dbReference>